<accession>A0A5B1M1E5</accession>
<dbReference type="Gene3D" id="1.10.10.10">
    <property type="entry name" value="Winged helix-like DNA-binding domain superfamily/Winged helix DNA-binding domain"/>
    <property type="match status" value="1"/>
</dbReference>
<comment type="caution">
    <text evidence="1">The sequence shown here is derived from an EMBL/GenBank/DDBJ whole genome shotgun (WGS) entry which is preliminary data.</text>
</comment>
<dbReference type="RefSeq" id="WP_149750774.1">
    <property type="nucleotide sequence ID" value="NZ_VUJW01000006.1"/>
</dbReference>
<proteinExistence type="predicted"/>
<dbReference type="AlphaFoldDB" id="A0A5B1M1E5"/>
<evidence type="ECO:0000313" key="1">
    <source>
        <dbReference type="EMBL" id="KAA1426743.1"/>
    </source>
</evidence>
<reference evidence="1 2" key="1">
    <citation type="submission" date="2019-09" db="EMBL/GenBank/DDBJ databases">
        <title>Nocardioides panacisoli sp. nov., isolated from the soil of a ginseng field.</title>
        <authorList>
            <person name="Cho C."/>
        </authorList>
    </citation>
    <scope>NUCLEOTIDE SEQUENCE [LARGE SCALE GENOMIC DNA]</scope>
    <source>
        <strain evidence="1 2">BN140041</strain>
    </source>
</reference>
<name>A0A5B1M1E5_9ACTN</name>
<evidence type="ECO:0000313" key="2">
    <source>
        <dbReference type="Proteomes" id="UP000324351"/>
    </source>
</evidence>
<keyword evidence="2" id="KW-1185">Reference proteome</keyword>
<gene>
    <name evidence="1" type="ORF">F0U47_12270</name>
</gene>
<reference evidence="1 2" key="2">
    <citation type="submission" date="2019-09" db="EMBL/GenBank/DDBJ databases">
        <authorList>
            <person name="Jin C."/>
        </authorList>
    </citation>
    <scope>NUCLEOTIDE SEQUENCE [LARGE SCALE GENOMIC DNA]</scope>
    <source>
        <strain evidence="1 2">BN140041</strain>
    </source>
</reference>
<sequence>MTAPRPLGYWVRTVAQLIEEQFQVAAEESDLTRREWQLLNRLRIGAVAEDSLRDAMAPFLDGDESLDDPLRRLTDDGLVVHQEPEYRLTDRGVERVDEVQEIAAQRVRDQATDGVSEDDYQRLITTLERIALNLGWQTE</sequence>
<protein>
    <submittedName>
        <fullName evidence="1">MarR family transcriptional regulator</fullName>
    </submittedName>
</protein>
<dbReference type="InterPro" id="IPR036390">
    <property type="entry name" value="WH_DNA-bd_sf"/>
</dbReference>
<organism evidence="1 2">
    <name type="scientific">Nocardioides antri</name>
    <dbReference type="NCBI Taxonomy" id="2607659"/>
    <lineage>
        <taxon>Bacteria</taxon>
        <taxon>Bacillati</taxon>
        <taxon>Actinomycetota</taxon>
        <taxon>Actinomycetes</taxon>
        <taxon>Propionibacteriales</taxon>
        <taxon>Nocardioidaceae</taxon>
        <taxon>Nocardioides</taxon>
    </lineage>
</organism>
<dbReference type="SUPFAM" id="SSF46785">
    <property type="entry name" value="Winged helix' DNA-binding domain"/>
    <property type="match status" value="1"/>
</dbReference>
<dbReference type="InterPro" id="IPR036388">
    <property type="entry name" value="WH-like_DNA-bd_sf"/>
</dbReference>
<dbReference type="EMBL" id="VUJW01000006">
    <property type="protein sequence ID" value="KAA1426743.1"/>
    <property type="molecule type" value="Genomic_DNA"/>
</dbReference>
<dbReference type="Proteomes" id="UP000324351">
    <property type="component" value="Unassembled WGS sequence"/>
</dbReference>